<dbReference type="PANTHER" id="PTHR33121">
    <property type="entry name" value="CYCLIC DI-GMP PHOSPHODIESTERASE PDEF"/>
    <property type="match status" value="1"/>
</dbReference>
<dbReference type="NCBIfam" id="TIGR00254">
    <property type="entry name" value="GGDEF"/>
    <property type="match status" value="1"/>
</dbReference>
<dbReference type="AlphaFoldDB" id="A0A6J6DAB1"/>
<dbReference type="Gene3D" id="3.30.70.270">
    <property type="match status" value="1"/>
</dbReference>
<dbReference type="Pfam" id="PF00563">
    <property type="entry name" value="EAL"/>
    <property type="match status" value="1"/>
</dbReference>
<feature type="region of interest" description="Disordered" evidence="1">
    <location>
        <begin position="824"/>
        <end position="915"/>
    </location>
</feature>
<dbReference type="PANTHER" id="PTHR33121:SF19">
    <property type="entry name" value="CYCLIC DI-GMP PHOSPHODIESTERASE PA2567"/>
    <property type="match status" value="1"/>
</dbReference>
<organism evidence="5">
    <name type="scientific">freshwater metagenome</name>
    <dbReference type="NCBI Taxonomy" id="449393"/>
    <lineage>
        <taxon>unclassified sequences</taxon>
        <taxon>metagenomes</taxon>
        <taxon>ecological metagenomes</taxon>
    </lineage>
</organism>
<gene>
    <name evidence="5" type="ORF">UFOPK1493_01769</name>
</gene>
<dbReference type="SUPFAM" id="SSF141868">
    <property type="entry name" value="EAL domain-like"/>
    <property type="match status" value="1"/>
</dbReference>
<dbReference type="CDD" id="cd01949">
    <property type="entry name" value="GGDEF"/>
    <property type="match status" value="1"/>
</dbReference>
<dbReference type="InterPro" id="IPR035919">
    <property type="entry name" value="EAL_sf"/>
</dbReference>
<sequence>MRVRRQHQRRQRRRLGLLAKFAIISFVLLFVVGFGLVRFLNGVQRERRLEEATRSAQVIAQAGLQGQLAPADLRTGFRPLGPEQRNRLDQAFSTAIGEDGIVRLKIWNAEHWIVYSDNPRLVGRWFPGDDDLTAALRGEVSSTITDLSRPEEMEERDEDERLLAVYVPLRAFPDSTAFTDDETAEVIGAFEIYVAHAPIAAATAEDARNLTIALAASLLVLHLGLFRLVSRASKRLRIQADENAHQATHDLLTDLPNRGQLLSDLQRMLDRRGGSRYVALALLDVDHFKEINDALGHPSGDQVLRDIADRFREQMPDATVARIGGDEFAVAAENLPHPQAALAVATRIEQVLEAPFDVAGITVSVRPSIGIALGPDDGRTAEELLQHADVAMYVAKRTGSVRRLYSRNLDHYSQDRLELAGELRDAIAAASGEIMLAYQPKLDLATDEVRGVECLVRWKHPERGFVPPAEFLPIIENTELITPLTWLVLDQALATCAKWRQHGLEIQMAVNVSPRTFGSSELFDHVVESLERHQLPPSALELELTESALLGDHSLAAENVTRFRELGVSIAIDDFGTGYASVGYLTTLPLSSLKIDRSFVNRMFTDPAARAVVNFSVGLGQQLGLVVVAEGIEDEPTLEELRELGVNTGQGYFISRPMPAVEFLHWLLAWSTRHLTPRDVAPELDDDETTAAARALVGASSTTSAHALVGAGASDLPPPTFDLSPYAPEGAATGGNDGDDAPVGSTAWADPDGAGVEWAAFELPSDLADADVDITREIAVDTSDEPVDGDDADVLAGPAPLRLGIDPSQRAGVDLVIGTASDGGTLEWTPGPSVPAPIPMLKLPRPDDDADAVDGTDVPASSWVPTASGSLPPPLSLSFDTPAPSESPSEWPSQPVSEFDVDGATADDPRTEVPS</sequence>
<accession>A0A6J6DAB1</accession>
<name>A0A6J6DAB1_9ZZZZ</name>
<dbReference type="GO" id="GO:0071111">
    <property type="term" value="F:cyclic-guanylate-specific phosphodiesterase activity"/>
    <property type="evidence" value="ECO:0007669"/>
    <property type="project" value="InterPro"/>
</dbReference>
<dbReference type="InterPro" id="IPR050706">
    <property type="entry name" value="Cyclic-di-GMP_PDE-like"/>
</dbReference>
<feature type="compositionally biased region" description="Low complexity" evidence="1">
    <location>
        <begin position="876"/>
        <end position="898"/>
    </location>
</feature>
<feature type="domain" description="GGDEF" evidence="4">
    <location>
        <begin position="276"/>
        <end position="408"/>
    </location>
</feature>
<dbReference type="PROSITE" id="PS50887">
    <property type="entry name" value="GGDEF"/>
    <property type="match status" value="1"/>
</dbReference>
<dbReference type="InterPro" id="IPR043128">
    <property type="entry name" value="Rev_trsase/Diguanyl_cyclase"/>
</dbReference>
<evidence type="ECO:0000313" key="5">
    <source>
        <dbReference type="EMBL" id="CAB4560802.1"/>
    </source>
</evidence>
<dbReference type="Gene3D" id="3.20.20.450">
    <property type="entry name" value="EAL domain"/>
    <property type="match status" value="1"/>
</dbReference>
<dbReference type="PROSITE" id="PS50883">
    <property type="entry name" value="EAL"/>
    <property type="match status" value="1"/>
</dbReference>
<keyword evidence="2" id="KW-1133">Transmembrane helix</keyword>
<reference evidence="5" key="1">
    <citation type="submission" date="2020-05" db="EMBL/GenBank/DDBJ databases">
        <authorList>
            <person name="Chiriac C."/>
            <person name="Salcher M."/>
            <person name="Ghai R."/>
            <person name="Kavagutti S V."/>
        </authorList>
    </citation>
    <scope>NUCLEOTIDE SEQUENCE</scope>
</reference>
<keyword evidence="2" id="KW-0472">Membrane</keyword>
<dbReference type="SMART" id="SM00267">
    <property type="entry name" value="GGDEF"/>
    <property type="match status" value="1"/>
</dbReference>
<dbReference type="InterPro" id="IPR029787">
    <property type="entry name" value="Nucleotide_cyclase"/>
</dbReference>
<dbReference type="Pfam" id="PF00990">
    <property type="entry name" value="GGDEF"/>
    <property type="match status" value="1"/>
</dbReference>
<evidence type="ECO:0000256" key="1">
    <source>
        <dbReference type="SAM" id="MobiDB-lite"/>
    </source>
</evidence>
<evidence type="ECO:0000259" key="3">
    <source>
        <dbReference type="PROSITE" id="PS50883"/>
    </source>
</evidence>
<evidence type="ECO:0000259" key="4">
    <source>
        <dbReference type="PROSITE" id="PS50887"/>
    </source>
</evidence>
<feature type="domain" description="EAL" evidence="3">
    <location>
        <begin position="416"/>
        <end position="671"/>
    </location>
</feature>
<keyword evidence="2" id="KW-0812">Transmembrane</keyword>
<dbReference type="InterPro" id="IPR001633">
    <property type="entry name" value="EAL_dom"/>
</dbReference>
<dbReference type="SMART" id="SM00052">
    <property type="entry name" value="EAL"/>
    <property type="match status" value="1"/>
</dbReference>
<feature type="transmembrane region" description="Helical" evidence="2">
    <location>
        <begin position="21"/>
        <end position="40"/>
    </location>
</feature>
<dbReference type="EMBL" id="CAEZSR010000059">
    <property type="protein sequence ID" value="CAB4560802.1"/>
    <property type="molecule type" value="Genomic_DNA"/>
</dbReference>
<dbReference type="SUPFAM" id="SSF55073">
    <property type="entry name" value="Nucleotide cyclase"/>
    <property type="match status" value="1"/>
</dbReference>
<feature type="region of interest" description="Disordered" evidence="1">
    <location>
        <begin position="710"/>
        <end position="747"/>
    </location>
</feature>
<protein>
    <submittedName>
        <fullName evidence="5">Unannotated protein</fullName>
    </submittedName>
</protein>
<evidence type="ECO:0000256" key="2">
    <source>
        <dbReference type="SAM" id="Phobius"/>
    </source>
</evidence>
<proteinExistence type="predicted"/>
<dbReference type="CDD" id="cd01948">
    <property type="entry name" value="EAL"/>
    <property type="match status" value="1"/>
</dbReference>
<dbReference type="InterPro" id="IPR000160">
    <property type="entry name" value="GGDEF_dom"/>
</dbReference>